<dbReference type="Gene3D" id="3.40.50.300">
    <property type="entry name" value="P-loop containing nucleotide triphosphate hydrolases"/>
    <property type="match status" value="1"/>
</dbReference>
<dbReference type="InterPro" id="IPR022812">
    <property type="entry name" value="Dynamin"/>
</dbReference>
<dbReference type="PRINTS" id="PR00195">
    <property type="entry name" value="DYNAMIN"/>
</dbReference>
<dbReference type="EMBL" id="ML994717">
    <property type="protein sequence ID" value="KAF2176021.1"/>
    <property type="molecule type" value="Genomic_DNA"/>
</dbReference>
<keyword evidence="3" id="KW-1185">Reference proteome</keyword>
<dbReference type="GO" id="GO:0005737">
    <property type="term" value="C:cytoplasm"/>
    <property type="evidence" value="ECO:0007669"/>
    <property type="project" value="TreeGrafter"/>
</dbReference>
<dbReference type="InterPro" id="IPR045063">
    <property type="entry name" value="Dynamin_N"/>
</dbReference>
<gene>
    <name evidence="2" type="ORF">K469DRAFT_682815</name>
</gene>
<dbReference type="OrthoDB" id="5061070at2759"/>
<dbReference type="PANTHER" id="PTHR11566:SF131">
    <property type="entry name" value="GTPASE, PUTATIVE (AFU_ORTHOLOGUE AFUA_6G07630)-RELATED"/>
    <property type="match status" value="1"/>
</dbReference>
<dbReference type="AlphaFoldDB" id="A0A6A6D962"/>
<name>A0A6A6D962_9PEZI</name>
<reference evidence="2" key="1">
    <citation type="journal article" date="2020" name="Stud. Mycol.">
        <title>101 Dothideomycetes genomes: a test case for predicting lifestyles and emergence of pathogens.</title>
        <authorList>
            <person name="Haridas S."/>
            <person name="Albert R."/>
            <person name="Binder M."/>
            <person name="Bloem J."/>
            <person name="Labutti K."/>
            <person name="Salamov A."/>
            <person name="Andreopoulos B."/>
            <person name="Baker S."/>
            <person name="Barry K."/>
            <person name="Bills G."/>
            <person name="Bluhm B."/>
            <person name="Cannon C."/>
            <person name="Castanera R."/>
            <person name="Culley D."/>
            <person name="Daum C."/>
            <person name="Ezra D."/>
            <person name="Gonzalez J."/>
            <person name="Henrissat B."/>
            <person name="Kuo A."/>
            <person name="Liang C."/>
            <person name="Lipzen A."/>
            <person name="Lutzoni F."/>
            <person name="Magnuson J."/>
            <person name="Mondo S."/>
            <person name="Nolan M."/>
            <person name="Ohm R."/>
            <person name="Pangilinan J."/>
            <person name="Park H.-J."/>
            <person name="Ramirez L."/>
            <person name="Alfaro M."/>
            <person name="Sun H."/>
            <person name="Tritt A."/>
            <person name="Yoshinaga Y."/>
            <person name="Zwiers L.-H."/>
            <person name="Turgeon B."/>
            <person name="Goodwin S."/>
            <person name="Spatafora J."/>
            <person name="Crous P."/>
            <person name="Grigoriev I."/>
        </authorList>
    </citation>
    <scope>NUCLEOTIDE SEQUENCE</scope>
    <source>
        <strain evidence="2">CBS 207.26</strain>
    </source>
</reference>
<organism evidence="2 3">
    <name type="scientific">Zopfia rhizophila CBS 207.26</name>
    <dbReference type="NCBI Taxonomy" id="1314779"/>
    <lineage>
        <taxon>Eukaryota</taxon>
        <taxon>Fungi</taxon>
        <taxon>Dikarya</taxon>
        <taxon>Ascomycota</taxon>
        <taxon>Pezizomycotina</taxon>
        <taxon>Dothideomycetes</taxon>
        <taxon>Dothideomycetes incertae sedis</taxon>
        <taxon>Zopfiaceae</taxon>
        <taxon>Zopfia</taxon>
    </lineage>
</organism>
<sequence length="236" mass="25742">MNKLEKLGPSKLDIPLAKCIVCGDQSAGKLSVTEAISGINVPRAGGTCTRCPMFIRLECSAEAETAWQAKVCLQKTYDFYGQHSQAGRDSKFFPWVPNDSLSPESDFAMTNNQADLETLIYQAQLAILNPGQNSMSYVPGSINEIVSDYCQIEFSPNTMCIYISAPGLPNLSFYELPGIITQVQDRSKGYLIGLVKELVAEYIKDLNALVLLVCSLEVGIQVSSAAGIMLLTFAEY</sequence>
<dbReference type="Pfam" id="PF00350">
    <property type="entry name" value="Dynamin_N"/>
    <property type="match status" value="1"/>
</dbReference>
<dbReference type="SUPFAM" id="SSF52540">
    <property type="entry name" value="P-loop containing nucleoside triphosphate hydrolases"/>
    <property type="match status" value="1"/>
</dbReference>
<accession>A0A6A6D962</accession>
<evidence type="ECO:0000313" key="2">
    <source>
        <dbReference type="EMBL" id="KAF2176021.1"/>
    </source>
</evidence>
<dbReference type="GO" id="GO:0031623">
    <property type="term" value="P:receptor internalization"/>
    <property type="evidence" value="ECO:0007669"/>
    <property type="project" value="TreeGrafter"/>
</dbReference>
<dbReference type="GO" id="GO:0008017">
    <property type="term" value="F:microtubule binding"/>
    <property type="evidence" value="ECO:0007669"/>
    <property type="project" value="TreeGrafter"/>
</dbReference>
<dbReference type="GO" id="GO:0005886">
    <property type="term" value="C:plasma membrane"/>
    <property type="evidence" value="ECO:0007669"/>
    <property type="project" value="TreeGrafter"/>
</dbReference>
<evidence type="ECO:0000259" key="1">
    <source>
        <dbReference type="Pfam" id="PF00350"/>
    </source>
</evidence>
<dbReference type="GO" id="GO:0005874">
    <property type="term" value="C:microtubule"/>
    <property type="evidence" value="ECO:0007669"/>
    <property type="project" value="TreeGrafter"/>
</dbReference>
<dbReference type="Proteomes" id="UP000800200">
    <property type="component" value="Unassembled WGS sequence"/>
</dbReference>
<dbReference type="InterPro" id="IPR027417">
    <property type="entry name" value="P-loop_NTPase"/>
</dbReference>
<protein>
    <recommendedName>
        <fullName evidence="1">Dynamin N-terminal domain-containing protein</fullName>
    </recommendedName>
</protein>
<proteinExistence type="predicted"/>
<feature type="domain" description="Dynamin N-terminal" evidence="1">
    <location>
        <begin position="20"/>
        <end position="221"/>
    </location>
</feature>
<evidence type="ECO:0000313" key="3">
    <source>
        <dbReference type="Proteomes" id="UP000800200"/>
    </source>
</evidence>
<dbReference type="GO" id="GO:0003924">
    <property type="term" value="F:GTPase activity"/>
    <property type="evidence" value="ECO:0007669"/>
    <property type="project" value="TreeGrafter"/>
</dbReference>
<dbReference type="PANTHER" id="PTHR11566">
    <property type="entry name" value="DYNAMIN"/>
    <property type="match status" value="1"/>
</dbReference>